<dbReference type="CDD" id="cd24085">
    <property type="entry name" value="ASKHA_NBD_PanK-II_bac"/>
    <property type="match status" value="1"/>
</dbReference>
<evidence type="ECO:0000313" key="4">
    <source>
        <dbReference type="EMBL" id="GJM63582.1"/>
    </source>
</evidence>
<dbReference type="GO" id="GO:0005524">
    <property type="term" value="F:ATP binding"/>
    <property type="evidence" value="ECO:0007669"/>
    <property type="project" value="UniProtKB-KW"/>
</dbReference>
<name>A0AAN5AM92_9BACT</name>
<dbReference type="EMBL" id="BQKE01000003">
    <property type="protein sequence ID" value="GJM63582.1"/>
    <property type="molecule type" value="Genomic_DNA"/>
</dbReference>
<proteinExistence type="predicted"/>
<sequence>MAKFMIGIDLGGTTTDLVAFKGDRMLAPVSVRASDPITSAAGALGKFIQQEGLSLADVAGVGMTGVGSTFFTDHLLGLPLQKISEFEAIGRGGQFLSKESKALVVSMGTGTALVRVDGAHIDHAGGSGIGGGTLMGLSHKMLGISDLDLLQELAEKGDLRKVDLLVGDIVNGNIDGLPDDLTASNFGKCKDSAKPEDFALAILNMIFQSAGVLANAHAMAYDTNKIILTGKLPTLGYAASVFDKLSQLYGRSYIVPKHAEVATAIGAAKIVGQN</sequence>
<keyword evidence="5" id="KW-1185">Reference proteome</keyword>
<evidence type="ECO:0000313" key="5">
    <source>
        <dbReference type="Proteomes" id="UP001310022"/>
    </source>
</evidence>
<evidence type="ECO:0000256" key="2">
    <source>
        <dbReference type="ARBA" id="ARBA00022840"/>
    </source>
</evidence>
<dbReference type="SUPFAM" id="SSF53067">
    <property type="entry name" value="Actin-like ATPase domain"/>
    <property type="match status" value="2"/>
</dbReference>
<dbReference type="InterPro" id="IPR043129">
    <property type="entry name" value="ATPase_NBD"/>
</dbReference>
<dbReference type="RefSeq" id="WP_338238732.1">
    <property type="nucleotide sequence ID" value="NZ_BQKE01000003.1"/>
</dbReference>
<dbReference type="Proteomes" id="UP001310022">
    <property type="component" value="Unassembled WGS sequence"/>
</dbReference>
<reference evidence="4 5" key="1">
    <citation type="submission" date="2021-12" db="EMBL/GenBank/DDBJ databases">
        <title>Genome sequencing of bacteria with rrn-lacking chromosome and rrn-plasmid.</title>
        <authorList>
            <person name="Anda M."/>
            <person name="Iwasaki W."/>
        </authorList>
    </citation>
    <scope>NUCLEOTIDE SEQUENCE [LARGE SCALE GENOMIC DNA]</scope>
    <source>
        <strain evidence="4 5">NBRC 15940</strain>
    </source>
</reference>
<dbReference type="Gene3D" id="3.30.420.40">
    <property type="match status" value="1"/>
</dbReference>
<dbReference type="PANTHER" id="PTHR12280:SF20">
    <property type="entry name" value="4'-PHOSPHOPANTETHEINE PHOSPHATASE"/>
    <property type="match status" value="1"/>
</dbReference>
<dbReference type="AlphaFoldDB" id="A0AAN5AM92"/>
<dbReference type="InterPro" id="IPR004567">
    <property type="entry name" value="Type_II_PanK"/>
</dbReference>
<organism evidence="4 5">
    <name type="scientific">Persicobacter diffluens</name>
    <dbReference type="NCBI Taxonomy" id="981"/>
    <lineage>
        <taxon>Bacteria</taxon>
        <taxon>Pseudomonadati</taxon>
        <taxon>Bacteroidota</taxon>
        <taxon>Cytophagia</taxon>
        <taxon>Cytophagales</taxon>
        <taxon>Persicobacteraceae</taxon>
        <taxon>Persicobacter</taxon>
    </lineage>
</organism>
<protein>
    <submittedName>
        <fullName evidence="4">Type II pantothenate kinase</fullName>
    </submittedName>
</protein>
<gene>
    <name evidence="4" type="primary">coaW</name>
    <name evidence="4" type="ORF">PEDI_41340</name>
</gene>
<evidence type="ECO:0000256" key="1">
    <source>
        <dbReference type="ARBA" id="ARBA00022741"/>
    </source>
</evidence>
<comment type="caution">
    <text evidence="4">The sequence shown here is derived from an EMBL/GenBank/DDBJ whole genome shotgun (WGS) entry which is preliminary data.</text>
</comment>
<keyword evidence="3" id="KW-0173">Coenzyme A biosynthesis</keyword>
<dbReference type="GO" id="GO:0004594">
    <property type="term" value="F:pantothenate kinase activity"/>
    <property type="evidence" value="ECO:0007669"/>
    <property type="project" value="TreeGrafter"/>
</dbReference>
<dbReference type="Pfam" id="PF03630">
    <property type="entry name" value="Fumble"/>
    <property type="match status" value="1"/>
</dbReference>
<evidence type="ECO:0000256" key="3">
    <source>
        <dbReference type="ARBA" id="ARBA00022993"/>
    </source>
</evidence>
<keyword evidence="4" id="KW-0808">Transferase</keyword>
<keyword evidence="4" id="KW-0418">Kinase</keyword>
<accession>A0AAN5AM92</accession>
<dbReference type="GO" id="GO:0015937">
    <property type="term" value="P:coenzyme A biosynthetic process"/>
    <property type="evidence" value="ECO:0007669"/>
    <property type="project" value="UniProtKB-KW"/>
</dbReference>
<keyword evidence="1" id="KW-0547">Nucleotide-binding</keyword>
<keyword evidence="2" id="KW-0067">ATP-binding</keyword>
<dbReference type="GO" id="GO:0005829">
    <property type="term" value="C:cytosol"/>
    <property type="evidence" value="ECO:0007669"/>
    <property type="project" value="TreeGrafter"/>
</dbReference>
<dbReference type="PANTHER" id="PTHR12280">
    <property type="entry name" value="PANTOTHENATE KINASE"/>
    <property type="match status" value="1"/>
</dbReference>